<dbReference type="EMBL" id="LSRX01000026">
    <property type="protein sequence ID" value="OLQ13570.1"/>
    <property type="molecule type" value="Genomic_DNA"/>
</dbReference>
<dbReference type="Proteomes" id="UP000186817">
    <property type="component" value="Unassembled WGS sequence"/>
</dbReference>
<dbReference type="OrthoDB" id="10666992at2759"/>
<sequence length="376" mass="41352">MTAALPSVAPQLQGCSTKLRTEVLQVMYTKRDGEICHLVGLRDFTDTYSAASSSQPDDFLDAWDPCSPAMSEGDDEGAAFHPHLRQTQFLDVAALAEGQKAESASNEVFSYEDMPVCLSRDSSESICGTMQLVQTQTGINILLAFQTRGNLVSTIFYARRVENRLLPSRVDFTEELGQHRTQCPGAGKQWTLGCQDRQKWETETWSQQEAIRLRQGGPVANTELEEAICEANREASTLQADVQRREEAIAHLSQDLRSVLEDFLPNGVRAHLGLGRYGEEHLDSLCRPPIENSEEDAEAPAPPLQVAECEDAEGDERCASHLSGEVFSLATKTLKAAAAYGEYPGLTSTNEEKVLTQEGIYSAAIFEDRSGNEQTI</sequence>
<gene>
    <name evidence="1" type="ORF">AK812_SmicGene2429</name>
</gene>
<evidence type="ECO:0000313" key="1">
    <source>
        <dbReference type="EMBL" id="OLQ13570.1"/>
    </source>
</evidence>
<reference evidence="1 2" key="1">
    <citation type="submission" date="2016-02" db="EMBL/GenBank/DDBJ databases">
        <title>Genome analysis of coral dinoflagellate symbionts highlights evolutionary adaptations to a symbiotic lifestyle.</title>
        <authorList>
            <person name="Aranda M."/>
            <person name="Li Y."/>
            <person name="Liew Y.J."/>
            <person name="Baumgarten S."/>
            <person name="Simakov O."/>
            <person name="Wilson M."/>
            <person name="Piel J."/>
            <person name="Ashoor H."/>
            <person name="Bougouffa S."/>
            <person name="Bajic V.B."/>
            <person name="Ryu T."/>
            <person name="Ravasi T."/>
            <person name="Bayer T."/>
            <person name="Micklem G."/>
            <person name="Kim H."/>
            <person name="Bhak J."/>
            <person name="Lajeunesse T.C."/>
            <person name="Voolstra C.R."/>
        </authorList>
    </citation>
    <scope>NUCLEOTIDE SEQUENCE [LARGE SCALE GENOMIC DNA]</scope>
    <source>
        <strain evidence="1 2">CCMP2467</strain>
    </source>
</reference>
<dbReference type="AlphaFoldDB" id="A0A1Q9F1K2"/>
<accession>A0A1Q9F1K2</accession>
<name>A0A1Q9F1K2_SYMMI</name>
<proteinExistence type="predicted"/>
<comment type="caution">
    <text evidence="1">The sequence shown here is derived from an EMBL/GenBank/DDBJ whole genome shotgun (WGS) entry which is preliminary data.</text>
</comment>
<keyword evidence="2" id="KW-1185">Reference proteome</keyword>
<evidence type="ECO:0000313" key="2">
    <source>
        <dbReference type="Proteomes" id="UP000186817"/>
    </source>
</evidence>
<protein>
    <submittedName>
        <fullName evidence="1">Uncharacterized protein</fullName>
    </submittedName>
</protein>
<organism evidence="1 2">
    <name type="scientific">Symbiodinium microadriaticum</name>
    <name type="common">Dinoflagellate</name>
    <name type="synonym">Zooxanthella microadriatica</name>
    <dbReference type="NCBI Taxonomy" id="2951"/>
    <lineage>
        <taxon>Eukaryota</taxon>
        <taxon>Sar</taxon>
        <taxon>Alveolata</taxon>
        <taxon>Dinophyceae</taxon>
        <taxon>Suessiales</taxon>
        <taxon>Symbiodiniaceae</taxon>
        <taxon>Symbiodinium</taxon>
    </lineage>
</organism>